<feature type="signal peptide" evidence="9">
    <location>
        <begin position="1"/>
        <end position="22"/>
    </location>
</feature>
<dbReference type="AlphaFoldDB" id="A0AAV4FAZ2"/>
<evidence type="ECO:0000256" key="7">
    <source>
        <dbReference type="ARBA" id="ARBA00023326"/>
    </source>
</evidence>
<sequence>MLCRVLFGASVLLLIATRSAEAAKDYGAALGKSILFYDAQRSGKLPGNNPIPWRGDSALSDCVPGGWYDAGDHIKFGLPMASSTSLLAWSLNRFKAGYQQAGQLNQMYDMLRWPLKYFLKAWDPSQRVLTAQVGDGELDHAFWGRAEDMSMSRPCKKISTNNKGSDIAGATAAALAAGSVAFKDKGDNQFATRLLQGAESLYLFAKTNRGVFSGSAGYYGSSGDKDEMCEAAVWLYRATGNNDYLNDAKGFAETTTAWALSWDDKRVVCQELLYEETFDSVYKNAVIAFFNGWLPGSPTMIYTPCGLAWRDKWGANRYAGNAAFMALLAAEAGIESYTYRKWAAEQINYLLGDNNHNGGCFSFEIGYGNNYPKQPHHRGASCPNRPSSCTYAQYGLDVPSPQILNGALVGGPDSYDNFKDKRSDYIQSEVALDYNAGFQGALAGLNYLLAIGQMPATNNRCPCNQ</sequence>
<dbReference type="Pfam" id="PF00759">
    <property type="entry name" value="Glyco_hydro_9"/>
    <property type="match status" value="1"/>
</dbReference>
<dbReference type="InterPro" id="IPR033126">
    <property type="entry name" value="Glyco_hydro_9_Asp/Glu_AS"/>
</dbReference>
<dbReference type="Gene3D" id="1.50.10.10">
    <property type="match status" value="1"/>
</dbReference>
<comment type="similarity">
    <text evidence="2 8 9">Belongs to the glycosyl hydrolase 9 (cellulase E) family.</text>
</comment>
<dbReference type="PROSITE" id="PS00698">
    <property type="entry name" value="GH9_3"/>
    <property type="match status" value="1"/>
</dbReference>
<feature type="chain" id="PRO_5043106385" description="Endoglucanase" evidence="9">
    <location>
        <begin position="23"/>
        <end position="465"/>
    </location>
</feature>
<proteinExistence type="inferred from homology"/>
<keyword evidence="7 8" id="KW-0624">Polysaccharide degradation</keyword>
<organism evidence="11 12">
    <name type="scientific">Elysia marginata</name>
    <dbReference type="NCBI Taxonomy" id="1093978"/>
    <lineage>
        <taxon>Eukaryota</taxon>
        <taxon>Metazoa</taxon>
        <taxon>Spiralia</taxon>
        <taxon>Lophotrochozoa</taxon>
        <taxon>Mollusca</taxon>
        <taxon>Gastropoda</taxon>
        <taxon>Heterobranchia</taxon>
        <taxon>Euthyneura</taxon>
        <taxon>Panpulmonata</taxon>
        <taxon>Sacoglossa</taxon>
        <taxon>Placobranchoidea</taxon>
        <taxon>Plakobranchidae</taxon>
        <taxon>Elysia</taxon>
    </lineage>
</organism>
<dbReference type="SUPFAM" id="SSF48208">
    <property type="entry name" value="Six-hairpin glycosidases"/>
    <property type="match status" value="1"/>
</dbReference>
<keyword evidence="9" id="KW-0732">Signal</keyword>
<keyword evidence="5 8" id="KW-0119">Carbohydrate metabolism</keyword>
<evidence type="ECO:0000256" key="9">
    <source>
        <dbReference type="RuleBase" id="RU361166"/>
    </source>
</evidence>
<evidence type="ECO:0000256" key="5">
    <source>
        <dbReference type="ARBA" id="ARBA00023277"/>
    </source>
</evidence>
<comment type="caution">
    <text evidence="11">The sequence shown here is derived from an EMBL/GenBank/DDBJ whole genome shotgun (WGS) entry which is preliminary data.</text>
</comment>
<evidence type="ECO:0000259" key="10">
    <source>
        <dbReference type="Pfam" id="PF00759"/>
    </source>
</evidence>
<evidence type="ECO:0000256" key="4">
    <source>
        <dbReference type="ARBA" id="ARBA00023001"/>
    </source>
</evidence>
<evidence type="ECO:0000313" key="12">
    <source>
        <dbReference type="Proteomes" id="UP000762676"/>
    </source>
</evidence>
<dbReference type="Proteomes" id="UP000762676">
    <property type="component" value="Unassembled WGS sequence"/>
</dbReference>
<dbReference type="EMBL" id="BMAT01000656">
    <property type="protein sequence ID" value="GFR70523.1"/>
    <property type="molecule type" value="Genomic_DNA"/>
</dbReference>
<evidence type="ECO:0000256" key="1">
    <source>
        <dbReference type="ARBA" id="ARBA00000966"/>
    </source>
</evidence>
<evidence type="ECO:0000256" key="2">
    <source>
        <dbReference type="ARBA" id="ARBA00007072"/>
    </source>
</evidence>
<dbReference type="InterPro" id="IPR001701">
    <property type="entry name" value="Glyco_hydro_9"/>
</dbReference>
<feature type="active site" evidence="8">
    <location>
        <position position="429"/>
    </location>
</feature>
<feature type="active site" evidence="8">
    <location>
        <position position="420"/>
    </location>
</feature>
<dbReference type="GO" id="GO:0030245">
    <property type="term" value="P:cellulose catabolic process"/>
    <property type="evidence" value="ECO:0007669"/>
    <property type="project" value="UniProtKB-KW"/>
</dbReference>
<evidence type="ECO:0000256" key="6">
    <source>
        <dbReference type="ARBA" id="ARBA00023295"/>
    </source>
</evidence>
<gene>
    <name evidence="11" type="ORF">ElyMa_000331000</name>
</gene>
<keyword evidence="3 8" id="KW-0378">Hydrolase</keyword>
<dbReference type="PANTHER" id="PTHR22298">
    <property type="entry name" value="ENDO-1,4-BETA-GLUCANASE"/>
    <property type="match status" value="1"/>
</dbReference>
<evidence type="ECO:0000313" key="11">
    <source>
        <dbReference type="EMBL" id="GFR70523.1"/>
    </source>
</evidence>
<keyword evidence="6 8" id="KW-0326">Glycosidase</keyword>
<keyword evidence="4 9" id="KW-0136">Cellulose degradation</keyword>
<name>A0AAV4FAZ2_9GAST</name>
<feature type="domain" description="Glycoside hydrolase family 9" evidence="10">
    <location>
        <begin position="26"/>
        <end position="442"/>
    </location>
</feature>
<dbReference type="InterPro" id="IPR008928">
    <property type="entry name" value="6-hairpin_glycosidase_sf"/>
</dbReference>
<protein>
    <recommendedName>
        <fullName evidence="9">Endoglucanase</fullName>
        <ecNumber evidence="9">3.2.1.4</ecNumber>
    </recommendedName>
</protein>
<accession>A0AAV4FAZ2</accession>
<keyword evidence="12" id="KW-1185">Reference proteome</keyword>
<dbReference type="GO" id="GO:0008810">
    <property type="term" value="F:cellulase activity"/>
    <property type="evidence" value="ECO:0007669"/>
    <property type="project" value="UniProtKB-EC"/>
</dbReference>
<dbReference type="InterPro" id="IPR012341">
    <property type="entry name" value="6hp_glycosidase-like_sf"/>
</dbReference>
<dbReference type="EC" id="3.2.1.4" evidence="9"/>
<evidence type="ECO:0000256" key="3">
    <source>
        <dbReference type="ARBA" id="ARBA00022801"/>
    </source>
</evidence>
<evidence type="ECO:0000256" key="8">
    <source>
        <dbReference type="PROSITE-ProRule" id="PRU10060"/>
    </source>
</evidence>
<reference evidence="11 12" key="1">
    <citation type="journal article" date="2021" name="Elife">
        <title>Chloroplast acquisition without the gene transfer in kleptoplastic sea slugs, Plakobranchus ocellatus.</title>
        <authorList>
            <person name="Maeda T."/>
            <person name="Takahashi S."/>
            <person name="Yoshida T."/>
            <person name="Shimamura S."/>
            <person name="Takaki Y."/>
            <person name="Nagai Y."/>
            <person name="Toyoda A."/>
            <person name="Suzuki Y."/>
            <person name="Arimoto A."/>
            <person name="Ishii H."/>
            <person name="Satoh N."/>
            <person name="Nishiyama T."/>
            <person name="Hasebe M."/>
            <person name="Maruyama T."/>
            <person name="Minagawa J."/>
            <person name="Obokata J."/>
            <person name="Shigenobu S."/>
        </authorList>
    </citation>
    <scope>NUCLEOTIDE SEQUENCE [LARGE SCALE GENOMIC DNA]</scope>
</reference>
<comment type="catalytic activity">
    <reaction evidence="1 9">
        <text>Endohydrolysis of (1-&gt;4)-beta-D-glucosidic linkages in cellulose, lichenin and cereal beta-D-glucans.</text>
        <dbReference type="EC" id="3.2.1.4"/>
    </reaction>
</comment>